<feature type="compositionally biased region" description="Pro residues" evidence="3">
    <location>
        <begin position="531"/>
        <end position="553"/>
    </location>
</feature>
<dbReference type="EMBL" id="JAULSN010000002">
    <property type="protein sequence ID" value="KAK3378814.1"/>
    <property type="molecule type" value="Genomic_DNA"/>
</dbReference>
<evidence type="ECO:0000256" key="1">
    <source>
        <dbReference type="ARBA" id="ARBA00022741"/>
    </source>
</evidence>
<dbReference type="Proteomes" id="UP001287356">
    <property type="component" value="Unassembled WGS sequence"/>
</dbReference>
<dbReference type="GO" id="GO:0007165">
    <property type="term" value="P:signal transduction"/>
    <property type="evidence" value="ECO:0007669"/>
    <property type="project" value="InterPro"/>
</dbReference>
<reference evidence="4" key="1">
    <citation type="journal article" date="2023" name="Mol. Phylogenet. Evol.">
        <title>Genome-scale phylogeny and comparative genomics of the fungal order Sordariales.</title>
        <authorList>
            <person name="Hensen N."/>
            <person name="Bonometti L."/>
            <person name="Westerberg I."/>
            <person name="Brannstrom I.O."/>
            <person name="Guillou S."/>
            <person name="Cros-Aarteil S."/>
            <person name="Calhoun S."/>
            <person name="Haridas S."/>
            <person name="Kuo A."/>
            <person name="Mondo S."/>
            <person name="Pangilinan J."/>
            <person name="Riley R."/>
            <person name="LaButti K."/>
            <person name="Andreopoulos B."/>
            <person name="Lipzen A."/>
            <person name="Chen C."/>
            <person name="Yan M."/>
            <person name="Daum C."/>
            <person name="Ng V."/>
            <person name="Clum A."/>
            <person name="Steindorff A."/>
            <person name="Ohm R.A."/>
            <person name="Martin F."/>
            <person name="Silar P."/>
            <person name="Natvig D.O."/>
            <person name="Lalanne C."/>
            <person name="Gautier V."/>
            <person name="Ament-Velasquez S.L."/>
            <person name="Kruys A."/>
            <person name="Hutchinson M.I."/>
            <person name="Powell A.J."/>
            <person name="Barry K."/>
            <person name="Miller A.N."/>
            <person name="Grigoriev I.V."/>
            <person name="Debuchy R."/>
            <person name="Gladieux P."/>
            <person name="Hiltunen Thoren M."/>
            <person name="Johannesson H."/>
        </authorList>
    </citation>
    <scope>NUCLEOTIDE SEQUENCE</scope>
    <source>
        <strain evidence="4">CBS 958.72</strain>
    </source>
</reference>
<feature type="compositionally biased region" description="Low complexity" evidence="3">
    <location>
        <begin position="143"/>
        <end position="152"/>
    </location>
</feature>
<dbReference type="SUPFAM" id="SSF52540">
    <property type="entry name" value="P-loop containing nucleoside triphosphate hydrolases"/>
    <property type="match status" value="1"/>
</dbReference>
<keyword evidence="1" id="KW-0547">Nucleotide-binding</keyword>
<accession>A0AAE0KLR4</accession>
<evidence type="ECO:0000256" key="3">
    <source>
        <dbReference type="SAM" id="MobiDB-lite"/>
    </source>
</evidence>
<dbReference type="AlphaFoldDB" id="A0AAE0KLR4"/>
<feature type="compositionally biased region" description="Pro residues" evidence="3">
    <location>
        <begin position="161"/>
        <end position="172"/>
    </location>
</feature>
<dbReference type="GO" id="GO:0016020">
    <property type="term" value="C:membrane"/>
    <property type="evidence" value="ECO:0007669"/>
    <property type="project" value="InterPro"/>
</dbReference>
<feature type="compositionally biased region" description="Low complexity" evidence="3">
    <location>
        <begin position="190"/>
        <end position="201"/>
    </location>
</feature>
<organism evidence="4 5">
    <name type="scientific">Lasiosphaeria ovina</name>
    <dbReference type="NCBI Taxonomy" id="92902"/>
    <lineage>
        <taxon>Eukaryota</taxon>
        <taxon>Fungi</taxon>
        <taxon>Dikarya</taxon>
        <taxon>Ascomycota</taxon>
        <taxon>Pezizomycotina</taxon>
        <taxon>Sordariomycetes</taxon>
        <taxon>Sordariomycetidae</taxon>
        <taxon>Sordariales</taxon>
        <taxon>Lasiosphaeriaceae</taxon>
        <taxon>Lasiosphaeria</taxon>
    </lineage>
</organism>
<gene>
    <name evidence="4" type="ORF">B0T24DRAFT_674656</name>
</gene>
<evidence type="ECO:0000313" key="4">
    <source>
        <dbReference type="EMBL" id="KAK3378814.1"/>
    </source>
</evidence>
<evidence type="ECO:0000313" key="5">
    <source>
        <dbReference type="Proteomes" id="UP001287356"/>
    </source>
</evidence>
<comment type="caution">
    <text evidence="4">The sequence shown here is derived from an EMBL/GenBank/DDBJ whole genome shotgun (WGS) entry which is preliminary data.</text>
</comment>
<feature type="region of interest" description="Disordered" evidence="3">
    <location>
        <begin position="523"/>
        <end position="557"/>
    </location>
</feature>
<proteinExistence type="predicted"/>
<protein>
    <submittedName>
        <fullName evidence="4">Uncharacterized protein</fullName>
    </submittedName>
</protein>
<dbReference type="Pfam" id="PF00071">
    <property type="entry name" value="Ras"/>
    <property type="match status" value="1"/>
</dbReference>
<feature type="compositionally biased region" description="Basic residues" evidence="3">
    <location>
        <begin position="323"/>
        <end position="340"/>
    </location>
</feature>
<feature type="compositionally biased region" description="Gly residues" evidence="3">
    <location>
        <begin position="349"/>
        <end position="359"/>
    </location>
</feature>
<dbReference type="GO" id="GO:0003924">
    <property type="term" value="F:GTPase activity"/>
    <property type="evidence" value="ECO:0007669"/>
    <property type="project" value="InterPro"/>
</dbReference>
<keyword evidence="5" id="KW-1185">Reference proteome</keyword>
<feature type="region of interest" description="Disordered" evidence="3">
    <location>
        <begin position="323"/>
        <end position="362"/>
    </location>
</feature>
<feature type="region of interest" description="Disordered" evidence="3">
    <location>
        <begin position="687"/>
        <end position="741"/>
    </location>
</feature>
<dbReference type="InterPro" id="IPR020849">
    <property type="entry name" value="Small_GTPase_Ras-type"/>
</dbReference>
<dbReference type="InterPro" id="IPR027417">
    <property type="entry name" value="P-loop_NTPase"/>
</dbReference>
<dbReference type="Gene3D" id="3.40.50.300">
    <property type="entry name" value="P-loop containing nucleotide triphosphate hydrolases"/>
    <property type="match status" value="2"/>
</dbReference>
<feature type="region of interest" description="Disordered" evidence="3">
    <location>
        <begin position="141"/>
        <end position="176"/>
    </location>
</feature>
<feature type="compositionally biased region" description="Polar residues" evidence="3">
    <location>
        <begin position="216"/>
        <end position="227"/>
    </location>
</feature>
<sequence length="766" mass="81589">MASFMPSWEDNVGGRLGGVAAAATADGLPWFSVFLAACLALGTAVLYQRISRLVRVWLGNDDLHREELPWEAAVGASTMGEGRRQRIDGKPTIRILILGAPGVGKNCLESRLTTMTYPPIYDPTLTLNSRRFLTLSPHRTAHGDAAQAAATTRRLDTSHGRPPPPPLPPRPLPVGTVDVDMTAAMEEHLQPQQQEGRAQAAGEDDSHSHSHANRRPGSSSTFSNPGSLPSPPPPPHHHHQEHEQEQPANTDPTAAPDNAKRAAEEATYLVEVTNHPELQNTQARARALADRAAYDAVLLVYDVGSRASFDAAARLHGEIPLQARRRRHFQRHKNRRKRGHRRDDDSDDNGGGGGGGTGTGETVVALVGNKSDYDDGYEDATYYGRRRYAAPQENDEVRLAKEAALQSADIEERSLVHPLYRSSRVFLSEEDGADGADPPLSPRSFWSAPVPSNIVRGGRLVAAAGGRGRVSAGGGDLARRSVFSDGGGGGAGGGGAGGGGLAGWNRASVVFSAAGRQSLELVPEDQGQDQHPPPPPPPPLPPQRAPPRAPPPSAVENWIRTGSPVVLGAGDGDTVEEEPPPLPLLMPDEGTRVDSCGSDSSSSAATAAARRQVSRFEGEMLARRLLVNVPFYETSAKTGDCVEDMFEAIVREVLREMGEDHGHDHAESARQEDMNMLLGRVVLRKRHTAGGGGGSSSAPASVVSQADEDDGARSSNSAGKEDTAVSEAPFPLGVPTATRQRRESVLARFKRVFAKKPAVMVHDIAV</sequence>
<keyword evidence="2" id="KW-0342">GTP-binding</keyword>
<dbReference type="GO" id="GO:0005525">
    <property type="term" value="F:GTP binding"/>
    <property type="evidence" value="ECO:0007669"/>
    <property type="project" value="UniProtKB-KW"/>
</dbReference>
<dbReference type="PANTHER" id="PTHR24070">
    <property type="entry name" value="RAS, DI-RAS, AND RHEB FAMILY MEMBERS OF SMALL GTPASE SUPERFAMILY"/>
    <property type="match status" value="1"/>
</dbReference>
<reference evidence="4" key="2">
    <citation type="submission" date="2023-06" db="EMBL/GenBank/DDBJ databases">
        <authorList>
            <consortium name="Lawrence Berkeley National Laboratory"/>
            <person name="Haridas S."/>
            <person name="Hensen N."/>
            <person name="Bonometti L."/>
            <person name="Westerberg I."/>
            <person name="Brannstrom I.O."/>
            <person name="Guillou S."/>
            <person name="Cros-Aarteil S."/>
            <person name="Calhoun S."/>
            <person name="Kuo A."/>
            <person name="Mondo S."/>
            <person name="Pangilinan J."/>
            <person name="Riley R."/>
            <person name="Labutti K."/>
            <person name="Andreopoulos B."/>
            <person name="Lipzen A."/>
            <person name="Chen C."/>
            <person name="Yanf M."/>
            <person name="Daum C."/>
            <person name="Ng V."/>
            <person name="Clum A."/>
            <person name="Steindorff A."/>
            <person name="Ohm R."/>
            <person name="Martin F."/>
            <person name="Silar P."/>
            <person name="Natvig D."/>
            <person name="Lalanne C."/>
            <person name="Gautier V."/>
            <person name="Ament-Velasquez S.L."/>
            <person name="Kruys A."/>
            <person name="Hutchinson M.I."/>
            <person name="Powell A.J."/>
            <person name="Barry K."/>
            <person name="Miller A.N."/>
            <person name="Grigoriev I.V."/>
            <person name="Debuchy R."/>
            <person name="Gladieux P."/>
            <person name="Thoren M.H."/>
            <person name="Johannesson H."/>
        </authorList>
    </citation>
    <scope>NUCLEOTIDE SEQUENCE</scope>
    <source>
        <strain evidence="4">CBS 958.72</strain>
    </source>
</reference>
<evidence type="ECO:0000256" key="2">
    <source>
        <dbReference type="ARBA" id="ARBA00023134"/>
    </source>
</evidence>
<feature type="region of interest" description="Disordered" evidence="3">
    <location>
        <begin position="189"/>
        <end position="261"/>
    </location>
</feature>
<name>A0AAE0KLR4_9PEZI</name>
<dbReference type="InterPro" id="IPR001806">
    <property type="entry name" value="Small_GTPase"/>
</dbReference>